<keyword evidence="4 11" id="KW-0662">Pyridine nucleotide biosynthesis</keyword>
<gene>
    <name evidence="11 13" type="primary">nadD</name>
    <name evidence="13" type="ORF">WNY58_04850</name>
</gene>
<keyword evidence="9 11" id="KW-0520">NAD</keyword>
<dbReference type="InterPro" id="IPR004821">
    <property type="entry name" value="Cyt_trans-like"/>
</dbReference>
<dbReference type="Gene3D" id="3.40.50.620">
    <property type="entry name" value="HUPs"/>
    <property type="match status" value="1"/>
</dbReference>
<evidence type="ECO:0000259" key="12">
    <source>
        <dbReference type="Pfam" id="PF01467"/>
    </source>
</evidence>
<dbReference type="EC" id="2.7.7.18" evidence="11"/>
<organism evidence="13 14">
    <name type="scientific">Neptuniibacter pectenicola</name>
    <dbReference type="NCBI Taxonomy" id="1806669"/>
    <lineage>
        <taxon>Bacteria</taxon>
        <taxon>Pseudomonadati</taxon>
        <taxon>Pseudomonadota</taxon>
        <taxon>Gammaproteobacteria</taxon>
        <taxon>Oceanospirillales</taxon>
        <taxon>Oceanospirillaceae</taxon>
        <taxon>Neptuniibacter</taxon>
    </lineage>
</organism>
<dbReference type="Pfam" id="PF01467">
    <property type="entry name" value="CTP_transf_like"/>
    <property type="match status" value="1"/>
</dbReference>
<comment type="pathway">
    <text evidence="2 11">Cofactor biosynthesis; NAD(+) biosynthesis; deamido-NAD(+) from nicotinate D-ribonucleotide: step 1/1.</text>
</comment>
<dbReference type="RefSeq" id="WP_075109560.1">
    <property type="nucleotide sequence ID" value="NZ_JBBMRA010000003.1"/>
</dbReference>
<dbReference type="NCBIfam" id="TIGR00482">
    <property type="entry name" value="nicotinate (nicotinamide) nucleotide adenylyltransferase"/>
    <property type="match status" value="1"/>
</dbReference>
<keyword evidence="6 11" id="KW-0548">Nucleotidyltransferase</keyword>
<comment type="function">
    <text evidence="1 11">Catalyzes the reversible adenylation of nicotinate mononucleotide (NaMN) to nicotinic acid adenine dinucleotide (NaAD).</text>
</comment>
<evidence type="ECO:0000256" key="2">
    <source>
        <dbReference type="ARBA" id="ARBA00005019"/>
    </source>
</evidence>
<evidence type="ECO:0000256" key="7">
    <source>
        <dbReference type="ARBA" id="ARBA00022741"/>
    </source>
</evidence>
<feature type="domain" description="Cytidyltransferase-like" evidence="12">
    <location>
        <begin position="17"/>
        <end position="195"/>
    </location>
</feature>
<evidence type="ECO:0000256" key="6">
    <source>
        <dbReference type="ARBA" id="ARBA00022695"/>
    </source>
</evidence>
<dbReference type="InterPro" id="IPR014729">
    <property type="entry name" value="Rossmann-like_a/b/a_fold"/>
</dbReference>
<keyword evidence="14" id="KW-1185">Reference proteome</keyword>
<dbReference type="HAMAP" id="MF_00244">
    <property type="entry name" value="NaMN_adenylyltr"/>
    <property type="match status" value="1"/>
</dbReference>
<dbReference type="NCBIfam" id="TIGR00125">
    <property type="entry name" value="cyt_tran_rel"/>
    <property type="match status" value="1"/>
</dbReference>
<dbReference type="EMBL" id="JBBMRA010000003">
    <property type="protein sequence ID" value="MEM5535717.1"/>
    <property type="molecule type" value="Genomic_DNA"/>
</dbReference>
<name>A0ABU9TQ51_9GAMM</name>
<evidence type="ECO:0000256" key="11">
    <source>
        <dbReference type="HAMAP-Rule" id="MF_00244"/>
    </source>
</evidence>
<dbReference type="SUPFAM" id="SSF52374">
    <property type="entry name" value="Nucleotidylyl transferase"/>
    <property type="match status" value="1"/>
</dbReference>
<accession>A0ABU9TQ51</accession>
<dbReference type="CDD" id="cd02165">
    <property type="entry name" value="NMNAT"/>
    <property type="match status" value="1"/>
</dbReference>
<keyword evidence="7 11" id="KW-0547">Nucleotide-binding</keyword>
<keyword evidence="8 11" id="KW-0067">ATP-binding</keyword>
<evidence type="ECO:0000256" key="1">
    <source>
        <dbReference type="ARBA" id="ARBA00002324"/>
    </source>
</evidence>
<dbReference type="GO" id="GO:0004515">
    <property type="term" value="F:nicotinate-nucleotide adenylyltransferase activity"/>
    <property type="evidence" value="ECO:0007669"/>
    <property type="project" value="UniProtKB-EC"/>
</dbReference>
<evidence type="ECO:0000256" key="9">
    <source>
        <dbReference type="ARBA" id="ARBA00023027"/>
    </source>
</evidence>
<evidence type="ECO:0000256" key="4">
    <source>
        <dbReference type="ARBA" id="ARBA00022642"/>
    </source>
</evidence>
<evidence type="ECO:0000256" key="3">
    <source>
        <dbReference type="ARBA" id="ARBA00009014"/>
    </source>
</evidence>
<protein>
    <recommendedName>
        <fullName evidence="11">Probable nicotinate-nucleotide adenylyltransferase</fullName>
        <ecNumber evidence="11">2.7.7.18</ecNumber>
    </recommendedName>
    <alternativeName>
        <fullName evidence="11">Deamido-NAD(+) diphosphorylase</fullName>
    </alternativeName>
    <alternativeName>
        <fullName evidence="11">Deamido-NAD(+) pyrophosphorylase</fullName>
    </alternativeName>
    <alternativeName>
        <fullName evidence="11">Nicotinate mononucleotide adenylyltransferase</fullName>
        <shortName evidence="11">NaMN adenylyltransferase</shortName>
    </alternativeName>
</protein>
<proteinExistence type="inferred from homology"/>
<dbReference type="PANTHER" id="PTHR39321:SF3">
    <property type="entry name" value="PHOSPHOPANTETHEINE ADENYLYLTRANSFERASE"/>
    <property type="match status" value="1"/>
</dbReference>
<keyword evidence="5 11" id="KW-0808">Transferase</keyword>
<evidence type="ECO:0000256" key="8">
    <source>
        <dbReference type="ARBA" id="ARBA00022840"/>
    </source>
</evidence>
<comment type="caution">
    <text evidence="13">The sequence shown here is derived from an EMBL/GenBank/DDBJ whole genome shotgun (WGS) entry which is preliminary data.</text>
</comment>
<comment type="similarity">
    <text evidence="3 11">Belongs to the NadD family.</text>
</comment>
<dbReference type="Proteomes" id="UP001449225">
    <property type="component" value="Unassembled WGS sequence"/>
</dbReference>
<reference evidence="13 14" key="1">
    <citation type="submission" date="2024-03" db="EMBL/GenBank/DDBJ databases">
        <title>Community enrichment and isolation of bacterial strains for fucoidan degradation.</title>
        <authorList>
            <person name="Sichert A."/>
        </authorList>
    </citation>
    <scope>NUCLEOTIDE SEQUENCE [LARGE SCALE GENOMIC DNA]</scope>
    <source>
        <strain evidence="13 14">AS76</strain>
    </source>
</reference>
<sequence length="225" mass="25475">MGILGSNECMTVNAYVFMGGTFDPIHNGHLRTALELQQWMGVEKVCLIPSKDPVHRATPGRSAEQRLKMVELAVADEPALAADDREIKSKNPSYSLHTLESIRSELGADVPICMIMGMDAYQTLPHWHEWQRFTDFAHLIVVKRPGYSMPQCDELTMFTEKHQAENLQQVLSTPAGFVLFHELTPIGVSATQIRQTIAQGHSPRYLFPDQVWHYIQDNRLYGLTN</sequence>
<dbReference type="PANTHER" id="PTHR39321">
    <property type="entry name" value="NICOTINATE-NUCLEOTIDE ADENYLYLTRANSFERASE-RELATED"/>
    <property type="match status" value="1"/>
</dbReference>
<evidence type="ECO:0000313" key="14">
    <source>
        <dbReference type="Proteomes" id="UP001449225"/>
    </source>
</evidence>
<evidence type="ECO:0000256" key="5">
    <source>
        <dbReference type="ARBA" id="ARBA00022679"/>
    </source>
</evidence>
<dbReference type="NCBIfam" id="NF000839">
    <property type="entry name" value="PRK00071.1-1"/>
    <property type="match status" value="1"/>
</dbReference>
<dbReference type="InterPro" id="IPR005248">
    <property type="entry name" value="NadD/NMNAT"/>
</dbReference>
<evidence type="ECO:0000313" key="13">
    <source>
        <dbReference type="EMBL" id="MEM5535717.1"/>
    </source>
</evidence>
<dbReference type="NCBIfam" id="NF000840">
    <property type="entry name" value="PRK00071.1-3"/>
    <property type="match status" value="1"/>
</dbReference>
<evidence type="ECO:0000256" key="10">
    <source>
        <dbReference type="ARBA" id="ARBA00048721"/>
    </source>
</evidence>
<comment type="catalytic activity">
    <reaction evidence="10 11">
        <text>nicotinate beta-D-ribonucleotide + ATP + H(+) = deamido-NAD(+) + diphosphate</text>
        <dbReference type="Rhea" id="RHEA:22860"/>
        <dbReference type="ChEBI" id="CHEBI:15378"/>
        <dbReference type="ChEBI" id="CHEBI:30616"/>
        <dbReference type="ChEBI" id="CHEBI:33019"/>
        <dbReference type="ChEBI" id="CHEBI:57502"/>
        <dbReference type="ChEBI" id="CHEBI:58437"/>
        <dbReference type="EC" id="2.7.7.18"/>
    </reaction>
</comment>